<dbReference type="EMBL" id="FPBK01000002">
    <property type="protein sequence ID" value="SFU39064.1"/>
    <property type="molecule type" value="Genomic_DNA"/>
</dbReference>
<dbReference type="InterPro" id="IPR008928">
    <property type="entry name" value="6-hairpin_glycosidase_sf"/>
</dbReference>
<sequence length="1204" mass="135548">MFKFICLGVILFWSISMKSQTESSQNPWHDTPREIHYKPNGTAFQLVAGNRKFNRALYGTNTGFRVEAGDLPEFAMYMPGMSGNFKIGIQVANQSKWITKADSITTSYIPGTMLYTIQDALLQNGKLQLQLVALADAEGFVLKVTTEAIPENVSLIWTYGGATGKKFHRDGDIGADPESVFYLLPEYCLHNTYQLHQDSFELNFKWDTKTQQNTRTIQGYFPTSTMKIADANQLNTPAQLWNSAQTETPVVTGKLTLTSETAYFWKLGTYLSSNTEISKDFEKGIEKTQTIRNRVQLTTPDPYLNTLGGALAIAADGIWEDPAYLHGAVAWRMHLNAWRGAYVADPLGWHDRAKTHFTSYLNSQVTSPKTGPVVPDTSRFMARQVEKIGNSMFSSGYISRHPNRNDKAHHYDMNLVFFDQLLKHFDWTGDTEFIKATWPAIKRHLAWEKRNYDTDGDGLYDAYAAIWASDALQYAGSGVSYTSAYNFSANKTAAQLASIVGENPEPYEKEAEKIQTAIQKELWIPEKGIVAEYKDLLGNELPHEQPGIWSVYHTIDEAVLQPEQAQQLLQYVTDEIPHIPVNATGFKKDLELIATTNWQPYTWSVNNVALAENLHMALAYWQGGNSEKAYKLWESALLESMYLGASPGSFQQLSFYDAMRGELYRDFADPIGMAARSLTEGLFGIRPDALHNTLNIVPGFPESWKHASLQLPNVGVAFKKENSIQYYHITQNLAKKLELYFEVPVEKDQIEKITVNGKQIDFQWKTTAFHHPKISLKLPYAASYEIAIHEKGTRISPISYENTVSEGGDLHIETGKAKLVTIADPQGIIESYDLNSNTIHFKNTTGNKSFFATLTQRDCTWRELIAVKIQPKVVLLENKRTANAISCTLSNNTKKAMEGDLWVMGSRKSKRSISIAAASEIDVDLPLAYVTSGTNRLLFTTKEGTFALEFQEWEVPTTEKTTYEMVNLQSYFNSNIKDIFNNQYSSPRPQRPTLQLPTTGIGNWCYPWISKEVQIDDSGLQQLLNTDNSFTTSEGIPFRSPKTKVNPNIAFTSQWDVFPEEIKIPLSGKAKHAYLLLAGTTNPMQSRITNGMVTVQYTDGSTEKLPLKNPENWWPIEQDYYTDGYAFTTDAPKPLRLYLKSGKIRTDFSNYTPIHGYSDYAIDGGAATILDIPLNPKKTLKNITLTSIANDVVMGLMSLTLQRK</sequence>
<gene>
    <name evidence="2" type="ORF">SAMN05216480_102181</name>
</gene>
<dbReference type="STRING" id="1224947.SAMN05216480_102181"/>
<dbReference type="Pfam" id="PF17389">
    <property type="entry name" value="Bac_rhamnosid6H"/>
    <property type="match status" value="1"/>
</dbReference>
<dbReference type="Pfam" id="PF14614">
    <property type="entry name" value="DUF4450"/>
    <property type="match status" value="1"/>
</dbReference>
<dbReference type="Gene3D" id="1.50.10.10">
    <property type="match status" value="1"/>
</dbReference>
<dbReference type="SUPFAM" id="SSF48208">
    <property type="entry name" value="Six-hairpin glycosidases"/>
    <property type="match status" value="1"/>
</dbReference>
<keyword evidence="3" id="KW-1185">Reference proteome</keyword>
<proteinExistence type="predicted"/>
<dbReference type="PANTHER" id="PTHR34987">
    <property type="entry name" value="C, PUTATIVE (AFU_ORTHOLOGUE AFUA_3G02880)-RELATED"/>
    <property type="match status" value="1"/>
</dbReference>
<dbReference type="InterPro" id="IPR035396">
    <property type="entry name" value="Bac_rhamnosid6H"/>
</dbReference>
<dbReference type="InterPro" id="IPR012341">
    <property type="entry name" value="6hp_glycosidase-like_sf"/>
</dbReference>
<reference evidence="3" key="1">
    <citation type="submission" date="2016-10" db="EMBL/GenBank/DDBJ databases">
        <authorList>
            <person name="Varghese N."/>
            <person name="Submissions S."/>
        </authorList>
    </citation>
    <scope>NUCLEOTIDE SEQUENCE [LARGE SCALE GENOMIC DNA]</scope>
    <source>
        <strain evidence="3">CGMCC 1.12333</strain>
    </source>
</reference>
<evidence type="ECO:0000259" key="1">
    <source>
        <dbReference type="Pfam" id="PF17389"/>
    </source>
</evidence>
<organism evidence="2 3">
    <name type="scientific">Pustulibacterium marinum</name>
    <dbReference type="NCBI Taxonomy" id="1224947"/>
    <lineage>
        <taxon>Bacteria</taxon>
        <taxon>Pseudomonadati</taxon>
        <taxon>Bacteroidota</taxon>
        <taxon>Flavobacteriia</taxon>
        <taxon>Flavobacteriales</taxon>
        <taxon>Flavobacteriaceae</taxon>
        <taxon>Pustulibacterium</taxon>
    </lineage>
</organism>
<dbReference type="AlphaFoldDB" id="A0A1I7FS66"/>
<dbReference type="Proteomes" id="UP000199138">
    <property type="component" value="Unassembled WGS sequence"/>
</dbReference>
<dbReference type="PANTHER" id="PTHR34987:SF4">
    <property type="entry name" value="ALPHA-L-RHAMNOSIDASE C-TERMINAL DOMAIN-CONTAINING PROTEIN"/>
    <property type="match status" value="1"/>
</dbReference>
<name>A0A1I7FS66_9FLAO</name>
<feature type="domain" description="Alpha-L-rhamnosidase six-hairpin glycosidase" evidence="1">
    <location>
        <begin position="424"/>
        <end position="532"/>
    </location>
</feature>
<protein>
    <recommendedName>
        <fullName evidence="1">Alpha-L-rhamnosidase six-hairpin glycosidase domain-containing protein</fullName>
    </recommendedName>
</protein>
<evidence type="ECO:0000313" key="2">
    <source>
        <dbReference type="EMBL" id="SFU39064.1"/>
    </source>
</evidence>
<dbReference type="CDD" id="cd11747">
    <property type="entry name" value="GH94N_like_1"/>
    <property type="match status" value="1"/>
</dbReference>
<accession>A0A1I7FS66</accession>
<dbReference type="RefSeq" id="WP_245766533.1">
    <property type="nucleotide sequence ID" value="NZ_FPBK01000002.1"/>
</dbReference>
<dbReference type="InterPro" id="IPR028028">
    <property type="entry name" value="DUF4450"/>
</dbReference>
<evidence type="ECO:0000313" key="3">
    <source>
        <dbReference type="Proteomes" id="UP000199138"/>
    </source>
</evidence>
<dbReference type="GO" id="GO:0005975">
    <property type="term" value="P:carbohydrate metabolic process"/>
    <property type="evidence" value="ECO:0007669"/>
    <property type="project" value="InterPro"/>
</dbReference>